<dbReference type="InterPro" id="IPR021860">
    <property type="entry name" value="Peptidase_S12_Pab87-rel_C"/>
</dbReference>
<dbReference type="InterPro" id="IPR050491">
    <property type="entry name" value="AmpC-like"/>
</dbReference>
<dbReference type="GO" id="GO:0016787">
    <property type="term" value="F:hydrolase activity"/>
    <property type="evidence" value="ECO:0007669"/>
    <property type="project" value="UniProtKB-KW"/>
</dbReference>
<evidence type="ECO:0000313" key="2">
    <source>
        <dbReference type="Proteomes" id="UP000179145"/>
    </source>
</evidence>
<keyword evidence="1" id="KW-0614">Plasmid</keyword>
<dbReference type="AlphaFoldDB" id="A0A1D8UYR1"/>
<keyword evidence="2" id="KW-1185">Reference proteome</keyword>
<dbReference type="PANTHER" id="PTHR46825:SF15">
    <property type="entry name" value="BETA-LACTAMASE-RELATED DOMAIN-CONTAINING PROTEIN"/>
    <property type="match status" value="1"/>
</dbReference>
<sequence length="535" mass="59274">MYKRRGLYGAAIFTGALALSPMHETRAAALPPGLTAQEIDKTVERARDAFHVPGIAVAVVHDGKIVFSHGYGRRAEEHHSALVDSRTLFAIGSNTKEFTATALAQLVDAGKLKWDDRIVDHMPEFRVSDPWMTREFRVSDLLTHHSGIGLGAGDLMLFSHSTFTRAEVLAGLPHMPFTAPFRSDYAYNNLLYVVAGTLVERLTGQSWEDVVQHRLIDASGLPACQSTPPYKSESDVATGEGGNVALPDKSARHIPAVAPAGGIWCSVDGMARWAQIYLNGGRTPEGKSIFSTESRDTLWSPHALLPLPDMAAATGTHFRAYGYGWFMEDFFGHKRVWHTGTIDGMVSYVTFLPELKSGIVVLTNHDDHNATYAIATTLSAYIATGHSNNWIDFWKRKEDDAKAQAAKETLQNGPGSPARPFMNLSEMQQRDYLGDYRDDWCGLITVTRRNRDLRLTFSKADGLAGSMLALPHDLFVVRWDNRAQDGEDDAYVQFERDFSGKVTGMRMRLVGSDFSFDAQDLHPRKMDASANEFSR</sequence>
<dbReference type="OrthoDB" id="5377981at2"/>
<dbReference type="Pfam" id="PF11954">
    <property type="entry name" value="DUF3471"/>
    <property type="match status" value="1"/>
</dbReference>
<dbReference type="Gene3D" id="3.40.710.10">
    <property type="entry name" value="DD-peptidase/beta-lactamase superfamily"/>
    <property type="match status" value="1"/>
</dbReference>
<dbReference type="RefSeq" id="WP_070404185.1">
    <property type="nucleotide sequence ID" value="NZ_BJVW01000012.1"/>
</dbReference>
<dbReference type="PANTHER" id="PTHR46825">
    <property type="entry name" value="D-ALANYL-D-ALANINE-CARBOXYPEPTIDASE/ENDOPEPTIDASE AMPH"/>
    <property type="match status" value="1"/>
</dbReference>
<proteinExistence type="predicted"/>
<dbReference type="InterPro" id="IPR001466">
    <property type="entry name" value="Beta-lactam-related"/>
</dbReference>
<dbReference type="InterPro" id="IPR012338">
    <property type="entry name" value="Beta-lactam/transpept-like"/>
</dbReference>
<reference evidence="1 2" key="1">
    <citation type="journal article" date="2016" name="Microb. Cell Fact.">
        <title>Dissection of exopolysaccharide biosynthesis in Kozakia baliensis.</title>
        <authorList>
            <person name="Brandt J.U."/>
            <person name="Jakob F."/>
            <person name="Behr J."/>
            <person name="Geissler A.J."/>
            <person name="Vogel R.F."/>
        </authorList>
    </citation>
    <scope>NUCLEOTIDE SEQUENCE [LARGE SCALE GENOMIC DNA]</scope>
    <source>
        <strain evidence="1 2">DSM 14400</strain>
        <plasmid evidence="2">Plasmid pkb14400_3</plasmid>
    </source>
</reference>
<organism evidence="1 2">
    <name type="scientific">Kozakia baliensis</name>
    <dbReference type="NCBI Taxonomy" id="153496"/>
    <lineage>
        <taxon>Bacteria</taxon>
        <taxon>Pseudomonadati</taxon>
        <taxon>Pseudomonadota</taxon>
        <taxon>Alphaproteobacteria</taxon>
        <taxon>Acetobacterales</taxon>
        <taxon>Acetobacteraceae</taxon>
        <taxon>Kozakia</taxon>
    </lineage>
</organism>
<dbReference type="SUPFAM" id="SSF56601">
    <property type="entry name" value="beta-lactamase/transpeptidase-like"/>
    <property type="match status" value="1"/>
</dbReference>
<protein>
    <submittedName>
        <fullName evidence="1">Serine hydrolase</fullName>
    </submittedName>
</protein>
<dbReference type="Proteomes" id="UP000179145">
    <property type="component" value="Plasmid pKB14400_3"/>
</dbReference>
<geneLocation type="plasmid" evidence="2">
    <name>pkb14400_3</name>
</geneLocation>
<evidence type="ECO:0000313" key="1">
    <source>
        <dbReference type="EMBL" id="AOX18741.1"/>
    </source>
</evidence>
<gene>
    <name evidence="1" type="ORF">A0U89_15645</name>
</gene>
<dbReference type="KEGG" id="kba:A0U89_15645"/>
<dbReference type="Pfam" id="PF00144">
    <property type="entry name" value="Beta-lactamase"/>
    <property type="match status" value="1"/>
</dbReference>
<dbReference type="Gene3D" id="2.40.128.600">
    <property type="match status" value="1"/>
</dbReference>
<name>A0A1D8UYR1_9PROT</name>
<dbReference type="EMBL" id="CP014677">
    <property type="protein sequence ID" value="AOX18741.1"/>
    <property type="molecule type" value="Genomic_DNA"/>
</dbReference>
<keyword evidence="1" id="KW-0378">Hydrolase</keyword>
<accession>A0A1D8UYR1</accession>